<comment type="caution">
    <text evidence="1">The sequence shown here is derived from an EMBL/GenBank/DDBJ whole genome shotgun (WGS) entry which is preliminary data.</text>
</comment>
<organism evidence="1 2">
    <name type="scientific">Rugosimonospora acidiphila</name>
    <dbReference type="NCBI Taxonomy" id="556531"/>
    <lineage>
        <taxon>Bacteria</taxon>
        <taxon>Bacillati</taxon>
        <taxon>Actinomycetota</taxon>
        <taxon>Actinomycetes</taxon>
        <taxon>Micromonosporales</taxon>
        <taxon>Micromonosporaceae</taxon>
        <taxon>Rugosimonospora</taxon>
    </lineage>
</organism>
<keyword evidence="2" id="KW-1185">Reference proteome</keyword>
<dbReference type="Gene3D" id="1.10.260.40">
    <property type="entry name" value="lambda repressor-like DNA-binding domains"/>
    <property type="match status" value="1"/>
</dbReference>
<evidence type="ECO:0000313" key="1">
    <source>
        <dbReference type="EMBL" id="GAA5180959.1"/>
    </source>
</evidence>
<dbReference type="RefSeq" id="WP_345627252.1">
    <property type="nucleotide sequence ID" value="NZ_BAABJQ010000003.1"/>
</dbReference>
<dbReference type="EMBL" id="BAABJQ010000003">
    <property type="protein sequence ID" value="GAA5180959.1"/>
    <property type="molecule type" value="Genomic_DNA"/>
</dbReference>
<reference evidence="2" key="1">
    <citation type="journal article" date="2019" name="Int. J. Syst. Evol. Microbiol.">
        <title>The Global Catalogue of Microorganisms (GCM) 10K type strain sequencing project: providing services to taxonomists for standard genome sequencing and annotation.</title>
        <authorList>
            <consortium name="The Broad Institute Genomics Platform"/>
            <consortium name="The Broad Institute Genome Sequencing Center for Infectious Disease"/>
            <person name="Wu L."/>
            <person name="Ma J."/>
        </authorList>
    </citation>
    <scope>NUCLEOTIDE SEQUENCE [LARGE SCALE GENOMIC DNA]</scope>
    <source>
        <strain evidence="2">JCM 18304</strain>
    </source>
</reference>
<proteinExistence type="predicted"/>
<sequence>MLTQEDLATLTTVSVRTIRIIEAGHGARAQTLRLLVSSLTGADVATAERVRPLLPGTAGAAVLITSRGRLAELAVRTSARVRRAGAGSSAPARA</sequence>
<evidence type="ECO:0000313" key="2">
    <source>
        <dbReference type="Proteomes" id="UP001501570"/>
    </source>
</evidence>
<accession>A0ABP9RNP9</accession>
<evidence type="ECO:0008006" key="3">
    <source>
        <dbReference type="Google" id="ProtNLM"/>
    </source>
</evidence>
<name>A0ABP9RNP9_9ACTN</name>
<dbReference type="Proteomes" id="UP001501570">
    <property type="component" value="Unassembled WGS sequence"/>
</dbReference>
<dbReference type="InterPro" id="IPR010982">
    <property type="entry name" value="Lambda_DNA-bd_dom_sf"/>
</dbReference>
<gene>
    <name evidence="1" type="ORF">GCM10023322_14460</name>
</gene>
<protein>
    <recommendedName>
        <fullName evidence="3">Helix-turn-helix domain-containing protein</fullName>
    </recommendedName>
</protein>